<dbReference type="GeneID" id="63188156"/>
<sequence length="61" mass="7069">MNARKRVLVRLERTMAYWGLLKHPFGREYVREHYSPTGKQRKDPEETVVDIPTVGSADPDA</sequence>
<evidence type="ECO:0000313" key="3">
    <source>
        <dbReference type="Proteomes" id="UP000663203"/>
    </source>
</evidence>
<gene>
    <name evidence="2" type="ORF">J0X25_12585</name>
</gene>
<feature type="region of interest" description="Disordered" evidence="1">
    <location>
        <begin position="34"/>
        <end position="61"/>
    </location>
</feature>
<evidence type="ECO:0000256" key="1">
    <source>
        <dbReference type="SAM" id="MobiDB-lite"/>
    </source>
</evidence>
<dbReference type="RefSeq" id="WP_207287846.1">
    <property type="nucleotide sequence ID" value="NZ_CP071462.1"/>
</dbReference>
<name>A0A8A2VAU4_9EURY</name>
<reference evidence="2 3" key="1">
    <citation type="submission" date="2021-03" db="EMBL/GenBank/DDBJ databases">
        <title>Haloterrigena longa sp. nov. and Haloterrigena limicola sp. nov., extremely halophilic archaea isolated from a salt lake.</title>
        <authorList>
            <person name="Henglin C."/>
        </authorList>
    </citation>
    <scope>NUCLEOTIDE SEQUENCE [LARGE SCALE GENOMIC DNA]</scope>
    <source>
        <strain evidence="2 3">KZCA68</strain>
    </source>
</reference>
<evidence type="ECO:0000313" key="2">
    <source>
        <dbReference type="EMBL" id="QSW98236.1"/>
    </source>
</evidence>
<protein>
    <submittedName>
        <fullName evidence="2">Uncharacterized protein</fullName>
    </submittedName>
</protein>
<accession>A0A8A2VAU4</accession>
<dbReference type="Proteomes" id="UP000663203">
    <property type="component" value="Chromosome"/>
</dbReference>
<organism evidence="2 3">
    <name type="scientific">Haloterrigena alkaliphila</name>
    <dbReference type="NCBI Taxonomy" id="2816475"/>
    <lineage>
        <taxon>Archaea</taxon>
        <taxon>Methanobacteriati</taxon>
        <taxon>Methanobacteriota</taxon>
        <taxon>Stenosarchaea group</taxon>
        <taxon>Halobacteria</taxon>
        <taxon>Halobacteriales</taxon>
        <taxon>Natrialbaceae</taxon>
        <taxon>Haloterrigena</taxon>
    </lineage>
</organism>
<dbReference type="KEGG" id="hakz:J0X25_12585"/>
<proteinExistence type="predicted"/>
<keyword evidence="3" id="KW-1185">Reference proteome</keyword>
<dbReference type="AlphaFoldDB" id="A0A8A2VAU4"/>
<feature type="compositionally biased region" description="Basic and acidic residues" evidence="1">
    <location>
        <begin position="34"/>
        <end position="45"/>
    </location>
</feature>
<dbReference type="EMBL" id="CP071462">
    <property type="protein sequence ID" value="QSW98236.1"/>
    <property type="molecule type" value="Genomic_DNA"/>
</dbReference>